<protein>
    <submittedName>
        <fullName evidence="7">TetR/AcrR family transcriptional regulator</fullName>
    </submittedName>
</protein>
<gene>
    <name evidence="7" type="ORF">L1F29_30540</name>
</gene>
<sequence>MLSIQDGERETMTMDPKSRWEKERQEGKNQRIQAILEAAKSVFLQKGIEKATMQDIAREAHIGIATVFRHFPKKDKLIVAVVTQMVESQIPVFEAIADGEGSCIQKVEQLLDLFISYTQEEHSFNTKLLEAFESYQSLMPEPLEDIGVYEEVSHKIIMFYSRIFEEGRRDGSIRPDLPVHETLSTISNNFGTYAKKLSAQRNVLLPHMETEPEQQLLILKQIFLQYLRP</sequence>
<evidence type="ECO:0000256" key="4">
    <source>
        <dbReference type="PROSITE-ProRule" id="PRU00335"/>
    </source>
</evidence>
<evidence type="ECO:0000313" key="8">
    <source>
        <dbReference type="Proteomes" id="UP001057877"/>
    </source>
</evidence>
<keyword evidence="8" id="KW-1185">Reference proteome</keyword>
<dbReference type="PRINTS" id="PR00455">
    <property type="entry name" value="HTHTETR"/>
</dbReference>
<evidence type="ECO:0000256" key="5">
    <source>
        <dbReference type="SAM" id="MobiDB-lite"/>
    </source>
</evidence>
<evidence type="ECO:0000313" key="7">
    <source>
        <dbReference type="EMBL" id="UVI29696.1"/>
    </source>
</evidence>
<dbReference type="Proteomes" id="UP001057877">
    <property type="component" value="Chromosome"/>
</dbReference>
<evidence type="ECO:0000256" key="1">
    <source>
        <dbReference type="ARBA" id="ARBA00023015"/>
    </source>
</evidence>
<dbReference type="PROSITE" id="PS50977">
    <property type="entry name" value="HTH_TETR_2"/>
    <property type="match status" value="1"/>
</dbReference>
<evidence type="ECO:0000259" key="6">
    <source>
        <dbReference type="PROSITE" id="PS50977"/>
    </source>
</evidence>
<dbReference type="Gene3D" id="1.10.357.10">
    <property type="entry name" value="Tetracycline Repressor, domain 2"/>
    <property type="match status" value="1"/>
</dbReference>
<evidence type="ECO:0000256" key="3">
    <source>
        <dbReference type="ARBA" id="ARBA00023163"/>
    </source>
</evidence>
<keyword evidence="3" id="KW-0804">Transcription</keyword>
<dbReference type="SUPFAM" id="SSF48498">
    <property type="entry name" value="Tetracyclin repressor-like, C-terminal domain"/>
    <property type="match status" value="1"/>
</dbReference>
<dbReference type="SUPFAM" id="SSF46689">
    <property type="entry name" value="Homeodomain-like"/>
    <property type="match status" value="1"/>
</dbReference>
<dbReference type="InterPro" id="IPR050109">
    <property type="entry name" value="HTH-type_TetR-like_transc_reg"/>
</dbReference>
<feature type="domain" description="HTH tetR-type" evidence="6">
    <location>
        <begin position="29"/>
        <end position="89"/>
    </location>
</feature>
<feature type="DNA-binding region" description="H-T-H motif" evidence="4">
    <location>
        <begin position="52"/>
        <end position="71"/>
    </location>
</feature>
<feature type="region of interest" description="Disordered" evidence="5">
    <location>
        <begin position="1"/>
        <end position="26"/>
    </location>
</feature>
<dbReference type="Pfam" id="PF00440">
    <property type="entry name" value="TetR_N"/>
    <property type="match status" value="1"/>
</dbReference>
<dbReference type="InterPro" id="IPR023772">
    <property type="entry name" value="DNA-bd_HTH_TetR-type_CS"/>
</dbReference>
<proteinExistence type="predicted"/>
<dbReference type="RefSeq" id="WP_258385783.1">
    <property type="nucleotide sequence ID" value="NZ_CP091430.1"/>
</dbReference>
<dbReference type="PANTHER" id="PTHR30055">
    <property type="entry name" value="HTH-TYPE TRANSCRIPTIONAL REGULATOR RUTR"/>
    <property type="match status" value="1"/>
</dbReference>
<dbReference type="EMBL" id="CP091430">
    <property type="protein sequence ID" value="UVI29696.1"/>
    <property type="molecule type" value="Genomic_DNA"/>
</dbReference>
<dbReference type="PANTHER" id="PTHR30055:SF234">
    <property type="entry name" value="HTH-TYPE TRANSCRIPTIONAL REGULATOR BETI"/>
    <property type="match status" value="1"/>
</dbReference>
<evidence type="ECO:0000256" key="2">
    <source>
        <dbReference type="ARBA" id="ARBA00023125"/>
    </source>
</evidence>
<name>A0ABY5S6Z5_9BACL</name>
<dbReference type="InterPro" id="IPR036271">
    <property type="entry name" value="Tet_transcr_reg_TetR-rel_C_sf"/>
</dbReference>
<keyword evidence="2 4" id="KW-0238">DNA-binding</keyword>
<organism evidence="7 8">
    <name type="scientific">Paenibacillus spongiae</name>
    <dbReference type="NCBI Taxonomy" id="2909671"/>
    <lineage>
        <taxon>Bacteria</taxon>
        <taxon>Bacillati</taxon>
        <taxon>Bacillota</taxon>
        <taxon>Bacilli</taxon>
        <taxon>Bacillales</taxon>
        <taxon>Paenibacillaceae</taxon>
        <taxon>Paenibacillus</taxon>
    </lineage>
</organism>
<accession>A0ABY5S6Z5</accession>
<dbReference type="InterPro" id="IPR009057">
    <property type="entry name" value="Homeodomain-like_sf"/>
</dbReference>
<dbReference type="InterPro" id="IPR001647">
    <property type="entry name" value="HTH_TetR"/>
</dbReference>
<reference evidence="7" key="1">
    <citation type="submission" date="2022-01" db="EMBL/GenBank/DDBJ databases">
        <title>Paenibacillus spongiae sp. nov., isolated from marine sponge.</title>
        <authorList>
            <person name="Li Z."/>
            <person name="Zhang M."/>
        </authorList>
    </citation>
    <scope>NUCLEOTIDE SEQUENCE</scope>
    <source>
        <strain evidence="7">PHS-Z3</strain>
    </source>
</reference>
<keyword evidence="1" id="KW-0805">Transcription regulation</keyword>
<dbReference type="PROSITE" id="PS01081">
    <property type="entry name" value="HTH_TETR_1"/>
    <property type="match status" value="1"/>
</dbReference>